<keyword evidence="10 12" id="KW-0472">Membrane</keyword>
<sequence length="365" mass="38614">MNRLAVRLVVSHALVAVLGVVATFVIVRQLAPPLFDESMRMSGMMGAGPGSGTLRQQFADAVDQALLVGALVGIGAAALFGAFAAYRLIEPLGTVRAATRQMALGRYADPIPAPRETELAELVADVNTLGHGLAEAESRRVRLLGEVGHEMRTPLTVIDGYVEGMIDGVIPATPERLGRLSEEVRRLRRLSEDLSTLSRAEEGRLALTLTELDLRPVVRAAAERLRPQAEDAGLRLDVALGDVPAPVQADADRIAQVVTNLVGNAIRATPSGGGVEVSCRADQGSAVIEVTDTGEGLDPDELERVFERFYRGSGRRADHDTGSGIGLTIARGIMREHGGDLTGRSSGRGQGASFTARMPLAAPPR</sequence>
<feature type="domain" description="Histidine kinase" evidence="13">
    <location>
        <begin position="146"/>
        <end position="362"/>
    </location>
</feature>
<dbReference type="OrthoDB" id="9786919at2"/>
<dbReference type="InterPro" id="IPR036890">
    <property type="entry name" value="HATPase_C_sf"/>
</dbReference>
<dbReference type="SMART" id="SM00387">
    <property type="entry name" value="HATPase_c"/>
    <property type="match status" value="1"/>
</dbReference>
<dbReference type="EMBL" id="AWSA01000007">
    <property type="protein sequence ID" value="EWT02819.1"/>
    <property type="molecule type" value="Genomic_DNA"/>
</dbReference>
<dbReference type="InterPro" id="IPR050428">
    <property type="entry name" value="TCS_sensor_his_kinase"/>
</dbReference>
<keyword evidence="4" id="KW-0597">Phosphoprotein</keyword>
<dbReference type="InterPro" id="IPR003594">
    <property type="entry name" value="HATPase_dom"/>
</dbReference>
<dbReference type="Pfam" id="PF00512">
    <property type="entry name" value="HisKA"/>
    <property type="match status" value="1"/>
</dbReference>
<comment type="catalytic activity">
    <reaction evidence="1">
        <text>ATP + protein L-histidine = ADP + protein N-phospho-L-histidine.</text>
        <dbReference type="EC" id="2.7.13.3"/>
    </reaction>
</comment>
<evidence type="ECO:0000256" key="10">
    <source>
        <dbReference type="ARBA" id="ARBA00023136"/>
    </source>
</evidence>
<dbReference type="PANTHER" id="PTHR45436">
    <property type="entry name" value="SENSOR HISTIDINE KINASE YKOH"/>
    <property type="match status" value="1"/>
</dbReference>
<dbReference type="Gene3D" id="6.10.340.10">
    <property type="match status" value="1"/>
</dbReference>
<dbReference type="PANTHER" id="PTHR45436:SF5">
    <property type="entry name" value="SENSOR HISTIDINE KINASE TRCS"/>
    <property type="match status" value="1"/>
</dbReference>
<dbReference type="SUPFAM" id="SSF47384">
    <property type="entry name" value="Homodimeric domain of signal transducing histidine kinase"/>
    <property type="match status" value="1"/>
</dbReference>
<evidence type="ECO:0000256" key="8">
    <source>
        <dbReference type="ARBA" id="ARBA00022989"/>
    </source>
</evidence>
<dbReference type="PROSITE" id="PS50109">
    <property type="entry name" value="HIS_KIN"/>
    <property type="match status" value="1"/>
</dbReference>
<dbReference type="Gene3D" id="1.10.287.130">
    <property type="match status" value="1"/>
</dbReference>
<proteinExistence type="predicted"/>
<dbReference type="GO" id="GO:0000155">
    <property type="term" value="F:phosphorelay sensor kinase activity"/>
    <property type="evidence" value="ECO:0007669"/>
    <property type="project" value="InterPro"/>
</dbReference>
<evidence type="ECO:0000256" key="9">
    <source>
        <dbReference type="ARBA" id="ARBA00023012"/>
    </source>
</evidence>
<dbReference type="EC" id="2.7.13.3" evidence="3"/>
<dbReference type="SMART" id="SM00388">
    <property type="entry name" value="HisKA"/>
    <property type="match status" value="1"/>
</dbReference>
<evidence type="ECO:0000313" key="15">
    <source>
        <dbReference type="EMBL" id="EWT02819.1"/>
    </source>
</evidence>
<keyword evidence="7" id="KW-0418">Kinase</keyword>
<dbReference type="CDD" id="cd00082">
    <property type="entry name" value="HisKA"/>
    <property type="match status" value="1"/>
</dbReference>
<protein>
    <recommendedName>
        <fullName evidence="3">histidine kinase</fullName>
        <ecNumber evidence="3">2.7.13.3</ecNumber>
    </recommendedName>
</protein>
<dbReference type="GO" id="GO:0005886">
    <property type="term" value="C:plasma membrane"/>
    <property type="evidence" value="ECO:0007669"/>
    <property type="project" value="UniProtKB-SubCell"/>
</dbReference>
<comment type="caution">
    <text evidence="15">The sequence shown here is derived from an EMBL/GenBank/DDBJ whole genome shotgun (WGS) entry which is preliminary data.</text>
</comment>
<dbReference type="PATRIC" id="fig|1386089.3.peg.924"/>
<keyword evidence="6 12" id="KW-0812">Transmembrane</keyword>
<evidence type="ECO:0000313" key="16">
    <source>
        <dbReference type="Proteomes" id="UP000019489"/>
    </source>
</evidence>
<keyword evidence="8 12" id="KW-1133">Transmembrane helix</keyword>
<dbReference type="STRING" id="1386089.N865_03260"/>
<comment type="subcellular location">
    <subcellularLocation>
        <location evidence="2">Cell membrane</location>
    </subcellularLocation>
</comment>
<dbReference type="Pfam" id="PF02518">
    <property type="entry name" value="HATPase_c"/>
    <property type="match status" value="1"/>
</dbReference>
<dbReference type="CDD" id="cd00075">
    <property type="entry name" value="HATPase"/>
    <property type="match status" value="1"/>
</dbReference>
<dbReference type="PROSITE" id="PS50885">
    <property type="entry name" value="HAMP"/>
    <property type="match status" value="1"/>
</dbReference>
<keyword evidence="16" id="KW-1185">Reference proteome</keyword>
<dbReference type="InterPro" id="IPR005467">
    <property type="entry name" value="His_kinase_dom"/>
</dbReference>
<feature type="transmembrane region" description="Helical" evidence="12">
    <location>
        <begin position="65"/>
        <end position="86"/>
    </location>
</feature>
<evidence type="ECO:0000256" key="11">
    <source>
        <dbReference type="SAM" id="MobiDB-lite"/>
    </source>
</evidence>
<evidence type="ECO:0000256" key="6">
    <source>
        <dbReference type="ARBA" id="ARBA00022692"/>
    </source>
</evidence>
<feature type="region of interest" description="Disordered" evidence="11">
    <location>
        <begin position="340"/>
        <end position="365"/>
    </location>
</feature>
<accession>W9GG12</accession>
<feature type="transmembrane region" description="Helical" evidence="12">
    <location>
        <begin position="12"/>
        <end position="31"/>
    </location>
</feature>
<evidence type="ECO:0000256" key="4">
    <source>
        <dbReference type="ARBA" id="ARBA00022553"/>
    </source>
</evidence>
<dbReference type="Gene3D" id="3.30.565.10">
    <property type="entry name" value="Histidine kinase-like ATPase, C-terminal domain"/>
    <property type="match status" value="1"/>
</dbReference>
<gene>
    <name evidence="15" type="ORF">N865_03260</name>
</gene>
<evidence type="ECO:0000256" key="1">
    <source>
        <dbReference type="ARBA" id="ARBA00000085"/>
    </source>
</evidence>
<dbReference type="InterPro" id="IPR003661">
    <property type="entry name" value="HisK_dim/P_dom"/>
</dbReference>
<evidence type="ECO:0000256" key="3">
    <source>
        <dbReference type="ARBA" id="ARBA00012438"/>
    </source>
</evidence>
<keyword evidence="9" id="KW-0902">Two-component regulatory system</keyword>
<dbReference type="SMART" id="SM00304">
    <property type="entry name" value="HAMP"/>
    <property type="match status" value="1"/>
</dbReference>
<organism evidence="15 16">
    <name type="scientific">Intrasporangium oryzae NRRL B-24470</name>
    <dbReference type="NCBI Taxonomy" id="1386089"/>
    <lineage>
        <taxon>Bacteria</taxon>
        <taxon>Bacillati</taxon>
        <taxon>Actinomycetota</taxon>
        <taxon>Actinomycetes</taxon>
        <taxon>Micrococcales</taxon>
        <taxon>Intrasporangiaceae</taxon>
        <taxon>Intrasporangium</taxon>
    </lineage>
</organism>
<keyword evidence="5" id="KW-0808">Transferase</keyword>
<evidence type="ECO:0000259" key="14">
    <source>
        <dbReference type="PROSITE" id="PS50885"/>
    </source>
</evidence>
<evidence type="ECO:0000256" key="7">
    <source>
        <dbReference type="ARBA" id="ARBA00022777"/>
    </source>
</evidence>
<dbReference type="eggNOG" id="COG5002">
    <property type="taxonomic scope" value="Bacteria"/>
</dbReference>
<evidence type="ECO:0000256" key="12">
    <source>
        <dbReference type="SAM" id="Phobius"/>
    </source>
</evidence>
<dbReference type="InterPro" id="IPR004358">
    <property type="entry name" value="Sig_transdc_His_kin-like_C"/>
</dbReference>
<dbReference type="InterPro" id="IPR003660">
    <property type="entry name" value="HAMP_dom"/>
</dbReference>
<dbReference type="FunFam" id="3.30.565.10:FF:000006">
    <property type="entry name" value="Sensor histidine kinase WalK"/>
    <property type="match status" value="1"/>
</dbReference>
<evidence type="ECO:0000256" key="5">
    <source>
        <dbReference type="ARBA" id="ARBA00022679"/>
    </source>
</evidence>
<reference evidence="15 16" key="1">
    <citation type="submission" date="2013-08" db="EMBL/GenBank/DDBJ databases">
        <title>Intrasporangium oryzae NRRL B-24470.</title>
        <authorList>
            <person name="Liu H."/>
            <person name="Wang G."/>
        </authorList>
    </citation>
    <scope>NUCLEOTIDE SEQUENCE [LARGE SCALE GENOMIC DNA]</scope>
    <source>
        <strain evidence="15 16">NRRL B-24470</strain>
    </source>
</reference>
<dbReference type="SUPFAM" id="SSF55874">
    <property type="entry name" value="ATPase domain of HSP90 chaperone/DNA topoisomerase II/histidine kinase"/>
    <property type="match status" value="1"/>
</dbReference>
<dbReference type="PRINTS" id="PR00344">
    <property type="entry name" value="BCTRLSENSOR"/>
</dbReference>
<dbReference type="Proteomes" id="UP000019489">
    <property type="component" value="Unassembled WGS sequence"/>
</dbReference>
<name>W9GG12_9MICO</name>
<dbReference type="AlphaFoldDB" id="W9GG12"/>
<dbReference type="Pfam" id="PF00672">
    <property type="entry name" value="HAMP"/>
    <property type="match status" value="1"/>
</dbReference>
<feature type="domain" description="HAMP" evidence="14">
    <location>
        <begin position="86"/>
        <end position="138"/>
    </location>
</feature>
<dbReference type="RefSeq" id="WP_034802056.1">
    <property type="nucleotide sequence ID" value="NZ_AWSA01000007.1"/>
</dbReference>
<dbReference type="InterPro" id="IPR036097">
    <property type="entry name" value="HisK_dim/P_sf"/>
</dbReference>
<evidence type="ECO:0000256" key="2">
    <source>
        <dbReference type="ARBA" id="ARBA00004236"/>
    </source>
</evidence>
<evidence type="ECO:0000259" key="13">
    <source>
        <dbReference type="PROSITE" id="PS50109"/>
    </source>
</evidence>